<gene>
    <name evidence="2" type="ORF">SDC9_120908</name>
</gene>
<keyword evidence="1" id="KW-0812">Transmembrane</keyword>
<accession>A0A645CAH0</accession>
<dbReference type="PROSITE" id="PS51257">
    <property type="entry name" value="PROKAR_LIPOPROTEIN"/>
    <property type="match status" value="1"/>
</dbReference>
<feature type="transmembrane region" description="Helical" evidence="1">
    <location>
        <begin position="37"/>
        <end position="61"/>
    </location>
</feature>
<protein>
    <submittedName>
        <fullName evidence="2">Uncharacterized protein</fullName>
    </submittedName>
</protein>
<dbReference type="EMBL" id="VSSQ01025651">
    <property type="protein sequence ID" value="MPM73923.1"/>
    <property type="molecule type" value="Genomic_DNA"/>
</dbReference>
<evidence type="ECO:0000313" key="2">
    <source>
        <dbReference type="EMBL" id="MPM73923.1"/>
    </source>
</evidence>
<dbReference type="AlphaFoldDB" id="A0A645CAH0"/>
<keyword evidence="1" id="KW-0472">Membrane</keyword>
<sequence>MHARALHLAGFGGLAFGLILGVGCFTRLLLAGALLRLLLTLLAFLVAGFGLRVGIAAFLACLSRLDLLALLLFALADVAAALFGLLVALHLVELEFATAQRGVLRAGLRAHRAQAGIHHKILVAGRLFLAQPLLHGGALLLDLRALGITRGLHPLGRFFGLRIGSRSGGQGHATQAGKL</sequence>
<proteinExistence type="predicted"/>
<organism evidence="2">
    <name type="scientific">bioreactor metagenome</name>
    <dbReference type="NCBI Taxonomy" id="1076179"/>
    <lineage>
        <taxon>unclassified sequences</taxon>
        <taxon>metagenomes</taxon>
        <taxon>ecological metagenomes</taxon>
    </lineage>
</organism>
<feature type="transmembrane region" description="Helical" evidence="1">
    <location>
        <begin position="67"/>
        <end position="92"/>
    </location>
</feature>
<comment type="caution">
    <text evidence="2">The sequence shown here is derived from an EMBL/GenBank/DDBJ whole genome shotgun (WGS) entry which is preliminary data.</text>
</comment>
<reference evidence="2" key="1">
    <citation type="submission" date="2019-08" db="EMBL/GenBank/DDBJ databases">
        <authorList>
            <person name="Kucharzyk K."/>
            <person name="Murdoch R.W."/>
            <person name="Higgins S."/>
            <person name="Loffler F."/>
        </authorList>
    </citation>
    <scope>NUCLEOTIDE SEQUENCE</scope>
</reference>
<feature type="transmembrane region" description="Helical" evidence="1">
    <location>
        <begin position="6"/>
        <end position="30"/>
    </location>
</feature>
<evidence type="ECO:0000256" key="1">
    <source>
        <dbReference type="SAM" id="Phobius"/>
    </source>
</evidence>
<name>A0A645CAH0_9ZZZZ</name>
<keyword evidence="1" id="KW-1133">Transmembrane helix</keyword>